<dbReference type="InterPro" id="IPR029052">
    <property type="entry name" value="Metallo-depent_PP-like"/>
</dbReference>
<dbReference type="PANTHER" id="PTHR31302">
    <property type="entry name" value="TRANSMEMBRANE PROTEIN WITH METALLOPHOSPHOESTERASE DOMAIN-RELATED"/>
    <property type="match status" value="1"/>
</dbReference>
<evidence type="ECO:0000313" key="1">
    <source>
        <dbReference type="Proteomes" id="UP000887574"/>
    </source>
</evidence>
<dbReference type="PANTHER" id="PTHR31302:SF0">
    <property type="entry name" value="TRANSMEMBRANE PROTEIN WITH METALLOPHOSPHOESTERASE DOMAIN"/>
    <property type="match status" value="1"/>
</dbReference>
<dbReference type="Proteomes" id="UP000887574">
    <property type="component" value="Unplaced"/>
</dbReference>
<dbReference type="SUPFAM" id="SSF56300">
    <property type="entry name" value="Metallo-dependent phosphatases"/>
    <property type="match status" value="1"/>
</dbReference>
<dbReference type="AlphaFoldDB" id="A0A915EQE8"/>
<dbReference type="Gene3D" id="3.60.21.10">
    <property type="match status" value="1"/>
</dbReference>
<sequence>MFICQTILNLSCYVSCVSQFMYTGLRSPAFDSNRNTVRFFSSKCSTSSAQVKTLSHLYFPHFALILTAFGLIATQVAPTVQRSDVLIPGLPDNLNGFTIALVTDVHIGPTVGKDRVEQIVSLVNSLNADMIAIAGDLVDGFLKNLENRALPLASLNAKHGVFYATEFFIDQCMPSELDGKRSKPTFPNLLFQSKVAVQVQISDRCGRKHEYYHGSVEEWIKFFNSQLHFQKKRHIKHMDQDRLLCVVGLDDLITERLFIAGHKMNPKAAVEGCPPKSIIVVLAHQPNAVRKIIDSTNRHIDLILSGHTHNSQFYVFWPIVYLRNAFLYGLYKDSSSGTQVYVSAGVNYWGPPVKMWNNCEIVFISLKAGSKSSIKEFSDVAEPPLIAGIGGNLPGA</sequence>
<name>A0A915EQE8_9BILA</name>
<organism evidence="1 2">
    <name type="scientific">Ditylenchus dipsaci</name>
    <dbReference type="NCBI Taxonomy" id="166011"/>
    <lineage>
        <taxon>Eukaryota</taxon>
        <taxon>Metazoa</taxon>
        <taxon>Ecdysozoa</taxon>
        <taxon>Nematoda</taxon>
        <taxon>Chromadorea</taxon>
        <taxon>Rhabditida</taxon>
        <taxon>Tylenchina</taxon>
        <taxon>Tylenchomorpha</taxon>
        <taxon>Sphaerularioidea</taxon>
        <taxon>Anguinidae</taxon>
        <taxon>Anguininae</taxon>
        <taxon>Ditylenchus</taxon>
    </lineage>
</organism>
<keyword evidence="1" id="KW-1185">Reference proteome</keyword>
<accession>A0A915EQE8</accession>
<dbReference type="InterPro" id="IPR051158">
    <property type="entry name" value="Metallophosphoesterase_sf"/>
</dbReference>
<proteinExistence type="predicted"/>
<evidence type="ECO:0000313" key="2">
    <source>
        <dbReference type="WBParaSite" id="jg8703"/>
    </source>
</evidence>
<reference evidence="2" key="1">
    <citation type="submission" date="2022-11" db="UniProtKB">
        <authorList>
            <consortium name="WormBaseParasite"/>
        </authorList>
    </citation>
    <scope>IDENTIFICATION</scope>
</reference>
<dbReference type="WBParaSite" id="jg8703">
    <property type="protein sequence ID" value="jg8703"/>
    <property type="gene ID" value="jg8703"/>
</dbReference>
<dbReference type="CDD" id="cd07385">
    <property type="entry name" value="MPP_YkuE_C"/>
    <property type="match status" value="1"/>
</dbReference>
<protein>
    <submittedName>
        <fullName evidence="2">Calcineurin-like phosphoesterase domain-containing protein</fullName>
    </submittedName>
</protein>